<comment type="function">
    <text evidence="10">Endolysin with lysozyme activity that degrades host peptidoglycans and participates with the holin and spanin proteins in the sequential events which lead to the programmed host cell lysis releasing the mature viral particles. Once the holin has permeabilized the host cell membrane, the endolysin can reach the periplasm and break down the peptidoglycan layer.</text>
</comment>
<organism evidence="12">
    <name type="scientific">uncultured Caudovirales phage</name>
    <dbReference type="NCBI Taxonomy" id="2100421"/>
    <lineage>
        <taxon>Viruses</taxon>
        <taxon>Duplodnaviria</taxon>
        <taxon>Heunggongvirae</taxon>
        <taxon>Uroviricota</taxon>
        <taxon>Caudoviricetes</taxon>
        <taxon>Peduoviridae</taxon>
        <taxon>Maltschvirus</taxon>
        <taxon>Maltschvirus maltsch</taxon>
    </lineage>
</organism>
<comment type="similarity">
    <text evidence="10 11">Belongs to the glycosyl hydrolase 24 family.</text>
</comment>
<reference evidence="12" key="1">
    <citation type="submission" date="2020-05" db="EMBL/GenBank/DDBJ databases">
        <authorList>
            <person name="Chiriac C."/>
            <person name="Salcher M."/>
            <person name="Ghai R."/>
            <person name="Kavagutti S V."/>
        </authorList>
    </citation>
    <scope>NUCLEOTIDE SEQUENCE</scope>
</reference>
<feature type="active site" description="Proton donor/acceptor" evidence="10">
    <location>
        <position position="30"/>
    </location>
</feature>
<evidence type="ECO:0000256" key="6">
    <source>
        <dbReference type="ARBA" id="ARBA00022852"/>
    </source>
</evidence>
<evidence type="ECO:0000256" key="5">
    <source>
        <dbReference type="ARBA" id="ARBA00022801"/>
    </source>
</evidence>
<dbReference type="PANTHER" id="PTHR38107">
    <property type="match status" value="1"/>
</dbReference>
<dbReference type="InterPro" id="IPR023347">
    <property type="entry name" value="Lysozyme_dom_sf"/>
</dbReference>
<keyword evidence="6 10" id="KW-0204">Cytolysis</keyword>
<dbReference type="InterPro" id="IPR002196">
    <property type="entry name" value="Glyco_hydro_24"/>
</dbReference>
<gene>
    <name evidence="12" type="ORF">UFOVP1299_35</name>
</gene>
<sequence length="169" mass="18046">MHTVSPRTFSPACIGLVKLFEGFRANVYECPAGIPTIGYGSTRGSDGQPLTLAAPSVTEDEAVALLARDLGGAARSVLRLISVPLTDGQFDALADFVYNLGGGALQRSTLRAKVNRGEHDGIPAEFMKWVRGGGRVLPGLVKRRAAEVRMYCALQPSSRYSVGLQSPFH</sequence>
<keyword evidence="8 10" id="KW-1035">Host cytoplasm</keyword>
<evidence type="ECO:0000256" key="10">
    <source>
        <dbReference type="HAMAP-Rule" id="MF_04110"/>
    </source>
</evidence>
<comment type="catalytic activity">
    <reaction evidence="1 10 11">
        <text>Hydrolysis of (1-&gt;4)-beta-linkages between N-acetylmuramic acid and N-acetyl-D-glucosamine residues in a peptidoglycan and between N-acetyl-D-glucosamine residues in chitodextrins.</text>
        <dbReference type="EC" id="3.2.1.17"/>
    </reaction>
</comment>
<comment type="subcellular location">
    <subcellularLocation>
        <location evidence="10">Host cytoplasm</location>
    </subcellularLocation>
    <text evidence="10">The endolysin is cytoplasmic, but can reach the periplasmic space with the help of the holins which disrupt the host cell membrane.</text>
</comment>
<dbReference type="PANTHER" id="PTHR38107:SF3">
    <property type="entry name" value="LYSOZYME RRRD-RELATED"/>
    <property type="match status" value="1"/>
</dbReference>
<dbReference type="Pfam" id="PF00959">
    <property type="entry name" value="Phage_lysozyme"/>
    <property type="match status" value="1"/>
</dbReference>
<keyword evidence="7 10" id="KW-0578">Host cell lysis by virus</keyword>
<keyword evidence="9 10" id="KW-0326">Glycosidase</keyword>
<evidence type="ECO:0000256" key="9">
    <source>
        <dbReference type="ARBA" id="ARBA00023295"/>
    </source>
</evidence>
<keyword evidence="3 10" id="KW-1188">Viral release from host cell</keyword>
<dbReference type="InterPro" id="IPR034690">
    <property type="entry name" value="Endolysin_T4_type"/>
</dbReference>
<dbReference type="GO" id="GO:0009253">
    <property type="term" value="P:peptidoglycan catabolic process"/>
    <property type="evidence" value="ECO:0007669"/>
    <property type="project" value="UniProtKB-UniRule"/>
</dbReference>
<evidence type="ECO:0000256" key="7">
    <source>
        <dbReference type="ARBA" id="ARBA00023142"/>
    </source>
</evidence>
<dbReference type="InterPro" id="IPR033907">
    <property type="entry name" value="Endolysin_autolysin"/>
</dbReference>
<proteinExistence type="inferred from homology"/>
<evidence type="ECO:0000256" key="3">
    <source>
        <dbReference type="ARBA" id="ARBA00022612"/>
    </source>
</evidence>
<dbReference type="GO" id="GO:0044659">
    <property type="term" value="P:viral release from host cell by cytolysis"/>
    <property type="evidence" value="ECO:0007669"/>
    <property type="project" value="UniProtKB-UniRule"/>
</dbReference>
<dbReference type="InterPro" id="IPR023346">
    <property type="entry name" value="Lysozyme-like_dom_sf"/>
</dbReference>
<accession>A0A6J5RQ80</accession>
<dbReference type="EMBL" id="LR797246">
    <property type="protein sequence ID" value="CAB4195801.1"/>
    <property type="molecule type" value="Genomic_DNA"/>
</dbReference>
<keyword evidence="2 10" id="KW-0929">Antimicrobial</keyword>
<evidence type="ECO:0000256" key="2">
    <source>
        <dbReference type="ARBA" id="ARBA00022529"/>
    </source>
</evidence>
<keyword evidence="4 10" id="KW-0081">Bacteriolytic enzyme</keyword>
<dbReference type="Gene3D" id="1.10.530.40">
    <property type="match status" value="1"/>
</dbReference>
<keyword evidence="5 10" id="KW-0378">Hydrolase</keyword>
<evidence type="ECO:0000313" key="12">
    <source>
        <dbReference type="EMBL" id="CAB4195801.1"/>
    </source>
</evidence>
<dbReference type="InterPro" id="IPR051018">
    <property type="entry name" value="Bacteriophage_GH24"/>
</dbReference>
<evidence type="ECO:0000256" key="11">
    <source>
        <dbReference type="RuleBase" id="RU003788"/>
    </source>
</evidence>
<dbReference type="SUPFAM" id="SSF53955">
    <property type="entry name" value="Lysozyme-like"/>
    <property type="match status" value="1"/>
</dbReference>
<dbReference type="GO" id="GO:0030430">
    <property type="term" value="C:host cell cytoplasm"/>
    <property type="evidence" value="ECO:0007669"/>
    <property type="project" value="UniProtKB-SubCell"/>
</dbReference>
<dbReference type="GO" id="GO:0016998">
    <property type="term" value="P:cell wall macromolecule catabolic process"/>
    <property type="evidence" value="ECO:0007669"/>
    <property type="project" value="InterPro"/>
</dbReference>
<evidence type="ECO:0000256" key="4">
    <source>
        <dbReference type="ARBA" id="ARBA00022638"/>
    </source>
</evidence>
<name>A0A6J5RQ80_9CAUD</name>
<evidence type="ECO:0000256" key="1">
    <source>
        <dbReference type="ARBA" id="ARBA00000632"/>
    </source>
</evidence>
<feature type="active site" description="Proton donor/acceptor" evidence="10">
    <location>
        <position position="21"/>
    </location>
</feature>
<dbReference type="GO" id="GO:0003796">
    <property type="term" value="F:lysozyme activity"/>
    <property type="evidence" value="ECO:0007669"/>
    <property type="project" value="UniProtKB-UniRule"/>
</dbReference>
<dbReference type="HAMAP" id="MF_04110">
    <property type="entry name" value="ENDOLYSIN_T4"/>
    <property type="match status" value="1"/>
</dbReference>
<protein>
    <recommendedName>
        <fullName evidence="10">Endolysin</fullName>
        <ecNumber evidence="10">3.2.1.17</ecNumber>
    </recommendedName>
    <alternativeName>
        <fullName evidence="10">Lysis protein</fullName>
    </alternativeName>
    <alternativeName>
        <fullName evidence="10">Lysozyme</fullName>
    </alternativeName>
    <alternativeName>
        <fullName evidence="10">Muramidase</fullName>
    </alternativeName>
</protein>
<evidence type="ECO:0000256" key="8">
    <source>
        <dbReference type="ARBA" id="ARBA00023200"/>
    </source>
</evidence>
<dbReference type="CDD" id="cd00737">
    <property type="entry name" value="lyz_endolysin_autolysin"/>
    <property type="match status" value="1"/>
</dbReference>
<dbReference type="GO" id="GO:0042742">
    <property type="term" value="P:defense response to bacterium"/>
    <property type="evidence" value="ECO:0007669"/>
    <property type="project" value="UniProtKB-KW"/>
</dbReference>
<dbReference type="EC" id="3.2.1.17" evidence="10"/>